<comment type="caution">
    <text evidence="1">The sequence shown here is derived from an EMBL/GenBank/DDBJ whole genome shotgun (WGS) entry which is preliminary data.</text>
</comment>
<gene>
    <name evidence="1" type="ORF">BCF46_1260</name>
</gene>
<dbReference type="PROSITE" id="PS51257">
    <property type="entry name" value="PROKAR_LIPOPROTEIN"/>
    <property type="match status" value="1"/>
</dbReference>
<evidence type="ECO:0000313" key="2">
    <source>
        <dbReference type="Proteomes" id="UP000269157"/>
    </source>
</evidence>
<dbReference type="Proteomes" id="UP000269157">
    <property type="component" value="Unassembled WGS sequence"/>
</dbReference>
<accession>A0A497X1K5</accession>
<sequence>MKLAFALICGCTLAAGCSPIQVAIPLAGVDGWVQLLSDSDAKGVPVLAMNW</sequence>
<proteinExistence type="predicted"/>
<dbReference type="EMBL" id="RCCE01000002">
    <property type="protein sequence ID" value="RLJ59116.1"/>
    <property type="molecule type" value="Genomic_DNA"/>
</dbReference>
<keyword evidence="2" id="KW-1185">Reference proteome</keyword>
<protein>
    <submittedName>
        <fullName evidence="1">Uncharacterized protein</fullName>
    </submittedName>
</protein>
<organism evidence="1 2">
    <name type="scientific">Litoreibacter meonggei</name>
    <dbReference type="NCBI Taxonomy" id="1049199"/>
    <lineage>
        <taxon>Bacteria</taxon>
        <taxon>Pseudomonadati</taxon>
        <taxon>Pseudomonadota</taxon>
        <taxon>Alphaproteobacteria</taxon>
        <taxon>Rhodobacterales</taxon>
        <taxon>Roseobacteraceae</taxon>
        <taxon>Litoreibacter</taxon>
    </lineage>
</organism>
<dbReference type="AlphaFoldDB" id="A0A497X1K5"/>
<reference evidence="1 2" key="1">
    <citation type="submission" date="2018-10" db="EMBL/GenBank/DDBJ databases">
        <title>Genomic Encyclopedia of Archaeal and Bacterial Type Strains, Phase II (KMG-II): from individual species to whole genera.</title>
        <authorList>
            <person name="Goeker M."/>
        </authorList>
    </citation>
    <scope>NUCLEOTIDE SEQUENCE [LARGE SCALE GENOMIC DNA]</scope>
    <source>
        <strain evidence="1 2">DSM 29466</strain>
    </source>
</reference>
<dbReference type="RefSeq" id="WP_170157874.1">
    <property type="nucleotide sequence ID" value="NZ_RCCE01000002.1"/>
</dbReference>
<evidence type="ECO:0000313" key="1">
    <source>
        <dbReference type="EMBL" id="RLJ59116.1"/>
    </source>
</evidence>
<name>A0A497X1K5_9RHOB</name>